<proteinExistence type="predicted"/>
<evidence type="ECO:0000256" key="1">
    <source>
        <dbReference type="SAM" id="Coils"/>
    </source>
</evidence>
<sequence length="417" mass="49353">MKSVFFIFTLSHAADILQKNDEFYVADMEDENDSKNLYNDKQLFRSFCEGVSDIERHIDNFNDDICRNLEDIKYLGTRFQSAADDFICYHEYGHQCVYEYLDEDFQKLIEFCLFFKTSISDKITILNEEACKHGIKSENGLTNTQILLQKIIIVIKKLNEANNKMTRLFKKIKNKIIKWERKVELLKTQFQCDMEENLLNKYHQGDGNTADNKRINIKDIIFRNSEGNESDTEDEISSYNEENKSEDIKDFEDENLDKKHNLAIENALYEYYDDNEKIVGHLENINAEHKKISSLLKKINILFSASYTIIDLEKRLLNDIKDSIKKYSINLINEKISLIKILQGKFMSRVNYLRDETKSKSLRIFIENNLESVNSHKKKYIKYFHDSSFIFPIKMFDFSIDKELNDLFLTLYLTFAE</sequence>
<protein>
    <submittedName>
        <fullName evidence="3">Uncharacterized protein</fullName>
    </submittedName>
</protein>
<reference evidence="4" key="1">
    <citation type="submission" date="2013-02" db="EMBL/GenBank/DDBJ databases">
        <authorList>
            <consortium name="The Broad Institute Genome Sequencing Platform"/>
            <person name="Cuomo C."/>
            <person name="Becnel J."/>
            <person name="Sanscrainte N."/>
            <person name="Walker B."/>
            <person name="Young S.K."/>
            <person name="Zeng Q."/>
            <person name="Gargeya S."/>
            <person name="Fitzgerald M."/>
            <person name="Haas B."/>
            <person name="Abouelleil A."/>
            <person name="Alvarado L."/>
            <person name="Arachchi H.M."/>
            <person name="Berlin A.M."/>
            <person name="Chapman S.B."/>
            <person name="Dewar J."/>
            <person name="Goldberg J."/>
            <person name="Griggs A."/>
            <person name="Gujja S."/>
            <person name="Hansen M."/>
            <person name="Howarth C."/>
            <person name="Imamovic A."/>
            <person name="Larimer J."/>
            <person name="McCowan C."/>
            <person name="Murphy C."/>
            <person name="Neiman D."/>
            <person name="Pearson M."/>
            <person name="Priest M."/>
            <person name="Roberts A."/>
            <person name="Saif S."/>
            <person name="Shea T."/>
            <person name="Sisk P."/>
            <person name="Sykes S."/>
            <person name="Wortman J."/>
            <person name="Nusbaum C."/>
            <person name="Birren B."/>
        </authorList>
    </citation>
    <scope>NUCLEOTIDE SEQUENCE [LARGE SCALE GENOMIC DNA]</scope>
    <source>
        <strain evidence="4">PRA339</strain>
    </source>
</reference>
<dbReference type="Proteomes" id="UP000030655">
    <property type="component" value="Unassembled WGS sequence"/>
</dbReference>
<keyword evidence="4" id="KW-1185">Reference proteome</keyword>
<keyword evidence="1" id="KW-0175">Coiled coil</keyword>
<dbReference type="HOGENOM" id="CLU_658839_0_0_1"/>
<feature type="coiled-coil region" evidence="1">
    <location>
        <begin position="155"/>
        <end position="189"/>
    </location>
</feature>
<evidence type="ECO:0000313" key="4">
    <source>
        <dbReference type="Proteomes" id="UP000030655"/>
    </source>
</evidence>
<gene>
    <name evidence="3" type="ORF">H312_02355</name>
</gene>
<dbReference type="VEuPathDB" id="MicrosporidiaDB:H312_02355"/>
<name>A0A059EZA6_9MICR</name>
<reference evidence="3 4" key="2">
    <citation type="submission" date="2014-03" db="EMBL/GenBank/DDBJ databases">
        <title>The Genome Sequence of Anncaliia algerae insect isolate PRA339.</title>
        <authorList>
            <consortium name="The Broad Institute Genome Sequencing Platform"/>
            <consortium name="The Broad Institute Genome Sequencing Center for Infectious Disease"/>
            <person name="Cuomo C."/>
            <person name="Becnel J."/>
            <person name="Sanscrainte N."/>
            <person name="Walker B."/>
            <person name="Young S.K."/>
            <person name="Zeng Q."/>
            <person name="Gargeya S."/>
            <person name="Fitzgerald M."/>
            <person name="Haas B."/>
            <person name="Abouelleil A."/>
            <person name="Alvarado L."/>
            <person name="Arachchi H.M."/>
            <person name="Berlin A.M."/>
            <person name="Chapman S.B."/>
            <person name="Dewar J."/>
            <person name="Goldberg J."/>
            <person name="Griggs A."/>
            <person name="Gujja S."/>
            <person name="Hansen M."/>
            <person name="Howarth C."/>
            <person name="Imamovic A."/>
            <person name="Larimer J."/>
            <person name="McCowan C."/>
            <person name="Murphy C."/>
            <person name="Neiman D."/>
            <person name="Pearson M."/>
            <person name="Priest M."/>
            <person name="Roberts A."/>
            <person name="Saif S."/>
            <person name="Shea T."/>
            <person name="Sisk P."/>
            <person name="Sykes S."/>
            <person name="Wortman J."/>
            <person name="Nusbaum C."/>
            <person name="Birren B."/>
        </authorList>
    </citation>
    <scope>NUCLEOTIDE SEQUENCE [LARGE SCALE GENOMIC DNA]</scope>
    <source>
        <strain evidence="3 4">PRA339</strain>
    </source>
</reference>
<dbReference type="AlphaFoldDB" id="A0A059EZA6"/>
<dbReference type="OrthoDB" id="10343848at2759"/>
<organism evidence="3 4">
    <name type="scientific">Anncaliia algerae PRA339</name>
    <dbReference type="NCBI Taxonomy" id="1288291"/>
    <lineage>
        <taxon>Eukaryota</taxon>
        <taxon>Fungi</taxon>
        <taxon>Fungi incertae sedis</taxon>
        <taxon>Microsporidia</taxon>
        <taxon>Tubulinosematoidea</taxon>
        <taxon>Tubulinosematidae</taxon>
        <taxon>Anncaliia</taxon>
    </lineage>
</organism>
<accession>A0A059EZA6</accession>
<evidence type="ECO:0000313" key="3">
    <source>
        <dbReference type="EMBL" id="KCZ80265.1"/>
    </source>
</evidence>
<dbReference type="EMBL" id="KK365192">
    <property type="protein sequence ID" value="KCZ80265.1"/>
    <property type="molecule type" value="Genomic_DNA"/>
</dbReference>
<feature type="region of interest" description="Disordered" evidence="2">
    <location>
        <begin position="227"/>
        <end position="251"/>
    </location>
</feature>
<evidence type="ECO:0000256" key="2">
    <source>
        <dbReference type="SAM" id="MobiDB-lite"/>
    </source>
</evidence>